<evidence type="ECO:0000313" key="3">
    <source>
        <dbReference type="Proteomes" id="UP000327013"/>
    </source>
</evidence>
<feature type="compositionally biased region" description="Low complexity" evidence="1">
    <location>
        <begin position="143"/>
        <end position="153"/>
    </location>
</feature>
<feature type="compositionally biased region" description="Low complexity" evidence="1">
    <location>
        <begin position="870"/>
        <end position="893"/>
    </location>
</feature>
<dbReference type="EMBL" id="VIBQ01000076">
    <property type="protein sequence ID" value="KAB8627224.1"/>
    <property type="molecule type" value="Genomic_DNA"/>
</dbReference>
<feature type="region of interest" description="Disordered" evidence="1">
    <location>
        <begin position="1004"/>
        <end position="1066"/>
    </location>
</feature>
<feature type="compositionally biased region" description="Basic and acidic residues" evidence="1">
    <location>
        <begin position="1321"/>
        <end position="1330"/>
    </location>
</feature>
<evidence type="ECO:0000313" key="2">
    <source>
        <dbReference type="EMBL" id="KAB8627224.1"/>
    </source>
</evidence>
<dbReference type="OrthoDB" id="5416983at2759"/>
<feature type="compositionally biased region" description="Basic residues" evidence="1">
    <location>
        <begin position="1384"/>
        <end position="1394"/>
    </location>
</feature>
<protein>
    <submittedName>
        <fullName evidence="2">Uncharacterized protein</fullName>
    </submittedName>
</protein>
<feature type="region of interest" description="Disordered" evidence="1">
    <location>
        <begin position="1277"/>
        <end position="1394"/>
    </location>
</feature>
<sequence>MPTRAHSLGAHLSIGFLRGAGRLADCSPLKPAISDCQDLTSQPRGNSHLPSPRRPCALVFPAHLLAFLLRLFFFHLLRLTRKRCCSASQSSDLVMAEHTVQDVVNGTQSTGTLPVDVPGHTQSSTTVVVRGNDGDSNTPSNDSAIASSHETSASATARIHESAGLSFPNHATASFNDLCTALRERANSFKRPKTFQTVSVTKTFLGKNAPPEAQRASDKNGMFDPLPGVHNRTLLLTSALATIDHPSALSRASPQPSVQKKTLNLKTGSSSRIATAHATTPASGPDAAKVWNRNQPVAPPPPKQFTDEELKQQYGIHLATRLQADESGTQSKWADIDDDDDSWVPDGVMEWTDGTKSSLAPVKTPPEPVDAAEEDLRAQAPSEVAKDATLATAQPTASGAGKTILRPGIRSSTSGSGKPGLVLRGQPESTQNAIPGSSTSGNGRSPWAALPPVDKVSPVTFVPPTQAGPRSHRARRPSQDYDTPAPYQPTRELAADDFSRWADGERQSKELYNSQSGRYEPVRSDGRRSSLRPDGYRRPSVLQRPTNGPYPESSAAFQGRRGDARADGSSQWQHGDESAIASTPAEVGSSDLQSSSQSLHRRQSVASSEAPKAPSVPEVPLRTAEEERAEQHRLMKERIELNRRRKIEEQEREDEARKERVRLKMKALEEKEAAAKALERSRQTEEKAASAPASKQPSPPASRTNEDTPQSFSVKPPSDPLPPREPHLTPPKSPKVVLAPPILSSSSGDLPKSKSHEGLKSHVSGGSSPHSFEQDMRSWTQLANRHPPSGWPGTSMPGQASSAGNVWGPPSNDRTLGNGVFESGTSSLQRSPNRALQRSGPPPGPIGPPIATPRVPPESTQFQGSPPPGMGSVNMPPSSGSSSVRYSGPSSKSNTSGRQKADLSAVTRAWGNAQAARAHQEAERSARRAARAAELAEDPNAPEKVPVFNVVFKKTEGGKPGREEQVLIEDQNKVRLGESEPGFLSGPPGPLALQATAQAPIGSLPSGQTAHHSRFFGPNAQPRPSPAVANYRSGSPSPPPPEVYGHPAFDGLGGPRPRVNFPPGKPTIRLPPNVAYRSTEPAHQSVVGVNNVIMPSRSTPGAYGGPKPIVQQAAWQDRFNDLFGRGTSSATAPPAATGIAGPSVTFAAPSAAIASASRVPLEAASGMSGASVVLPREKARVTFSLPDIFIESKPNEEEMMEDRGFGSLPTVSLPTDVPVVEAMVTPRGGGKVAQIEKSFTFGSTSDVKEVNTLLDGQQGNQVTVVVHMLGMPEVVKTLPRKYETGPRKKARSSSNPKRKVSASGSAQASDFGSGGQPSPPNEKENGERRSKWAKHSKRASRGPDGTEQQKSPTGLGLQTTGKGTVGGSEAGKHTSGTHSSKVARGPKRVTSRAP</sequence>
<feature type="region of interest" description="Disordered" evidence="1">
    <location>
        <begin position="955"/>
        <end position="985"/>
    </location>
</feature>
<feature type="compositionally biased region" description="Basic residues" evidence="1">
    <location>
        <begin position="1331"/>
        <end position="1340"/>
    </location>
</feature>
<feature type="compositionally biased region" description="Low complexity" evidence="1">
    <location>
        <begin position="589"/>
        <end position="598"/>
    </location>
</feature>
<feature type="compositionally biased region" description="Basic and acidic residues" evidence="1">
    <location>
        <begin position="493"/>
        <end position="509"/>
    </location>
</feature>
<feature type="region of interest" description="Disordered" evidence="1">
    <location>
        <begin position="110"/>
        <end position="153"/>
    </location>
</feature>
<feature type="compositionally biased region" description="Polar residues" evidence="1">
    <location>
        <begin position="427"/>
        <end position="443"/>
    </location>
</feature>
<feature type="compositionally biased region" description="Pro residues" evidence="1">
    <location>
        <begin position="840"/>
        <end position="856"/>
    </location>
</feature>
<comment type="caution">
    <text evidence="2">The sequence shown here is derived from an EMBL/GenBank/DDBJ whole genome shotgun (WGS) entry which is preliminary data.</text>
</comment>
<organism evidence="2 3">
    <name type="scientific">Carpinus fangiana</name>
    <dbReference type="NCBI Taxonomy" id="176857"/>
    <lineage>
        <taxon>Eukaryota</taxon>
        <taxon>Viridiplantae</taxon>
        <taxon>Streptophyta</taxon>
        <taxon>Embryophyta</taxon>
        <taxon>Tracheophyta</taxon>
        <taxon>Spermatophyta</taxon>
        <taxon>Magnoliopsida</taxon>
        <taxon>eudicotyledons</taxon>
        <taxon>Gunneridae</taxon>
        <taxon>Pentapetalae</taxon>
        <taxon>rosids</taxon>
        <taxon>fabids</taxon>
        <taxon>Fagales</taxon>
        <taxon>Betulaceae</taxon>
        <taxon>Carpinus</taxon>
    </lineage>
</organism>
<name>A0A5N6L5F8_9ROSI</name>
<dbReference type="Proteomes" id="UP000327013">
    <property type="component" value="Unassembled WGS sequence"/>
</dbReference>
<gene>
    <name evidence="2" type="ORF">FH972_026057</name>
</gene>
<feature type="region of interest" description="Disordered" evidence="1">
    <location>
        <begin position="351"/>
        <end position="940"/>
    </location>
</feature>
<feature type="compositionally biased region" description="Basic and acidic residues" evidence="1">
    <location>
        <begin position="955"/>
        <end position="978"/>
    </location>
</feature>
<feature type="region of interest" description="Disordered" evidence="1">
    <location>
        <begin position="248"/>
        <end position="289"/>
    </location>
</feature>
<reference evidence="2 3" key="1">
    <citation type="submission" date="2019-06" db="EMBL/GenBank/DDBJ databases">
        <title>A chromosomal-level reference genome of Carpinus fangiana (Coryloideae, Betulaceae).</title>
        <authorList>
            <person name="Yang X."/>
            <person name="Wang Z."/>
            <person name="Zhang L."/>
            <person name="Hao G."/>
            <person name="Liu J."/>
            <person name="Yang Y."/>
        </authorList>
    </citation>
    <scope>NUCLEOTIDE SEQUENCE [LARGE SCALE GENOMIC DNA]</scope>
    <source>
        <strain evidence="2">Cfa_2016G</strain>
        <tissue evidence="2">Leaf</tissue>
    </source>
</reference>
<keyword evidence="3" id="KW-1185">Reference proteome</keyword>
<accession>A0A5N6L5F8</accession>
<feature type="compositionally biased region" description="Basic residues" evidence="1">
    <location>
        <begin position="1287"/>
        <end position="1300"/>
    </location>
</feature>
<feature type="compositionally biased region" description="Basic and acidic residues" evidence="1">
    <location>
        <begin position="623"/>
        <end position="658"/>
    </location>
</feature>
<feature type="compositionally biased region" description="Low complexity" evidence="1">
    <location>
        <begin position="1353"/>
        <end position="1362"/>
    </location>
</feature>
<feature type="compositionally biased region" description="Basic and acidic residues" evidence="1">
    <location>
        <begin position="751"/>
        <end position="760"/>
    </location>
</feature>
<feature type="compositionally biased region" description="Polar residues" evidence="1">
    <location>
        <begin position="823"/>
        <end position="836"/>
    </location>
</feature>
<feature type="compositionally biased region" description="Polar residues" evidence="1">
    <location>
        <begin position="250"/>
        <end position="282"/>
    </location>
</feature>
<proteinExistence type="predicted"/>
<feature type="compositionally biased region" description="Polar residues" evidence="1">
    <location>
        <begin position="764"/>
        <end position="783"/>
    </location>
</feature>
<evidence type="ECO:0000256" key="1">
    <source>
        <dbReference type="SAM" id="MobiDB-lite"/>
    </source>
</evidence>
<feature type="compositionally biased region" description="Basic and acidic residues" evidence="1">
    <location>
        <begin position="666"/>
        <end position="688"/>
    </location>
</feature>